<protein>
    <submittedName>
        <fullName evidence="2">DUF1294 domain-containing protein</fullName>
    </submittedName>
</protein>
<dbReference type="InterPro" id="IPR012156">
    <property type="entry name" value="Cold_shock_CspA"/>
</dbReference>
<evidence type="ECO:0000313" key="2">
    <source>
        <dbReference type="EMBL" id="MBL4935394.1"/>
    </source>
</evidence>
<evidence type="ECO:0000256" key="1">
    <source>
        <dbReference type="SAM" id="Phobius"/>
    </source>
</evidence>
<dbReference type="Pfam" id="PF06961">
    <property type="entry name" value="DUF1294"/>
    <property type="match status" value="1"/>
</dbReference>
<name>A0ABS1T7S8_9CLOT</name>
<gene>
    <name evidence="2" type="ORF">JK636_06440</name>
</gene>
<dbReference type="Proteomes" id="UP000632377">
    <property type="component" value="Unassembled WGS sequence"/>
</dbReference>
<organism evidence="2 3">
    <name type="scientific">Clostridium rhizosphaerae</name>
    <dbReference type="NCBI Taxonomy" id="2803861"/>
    <lineage>
        <taxon>Bacteria</taxon>
        <taxon>Bacillati</taxon>
        <taxon>Bacillota</taxon>
        <taxon>Clostridia</taxon>
        <taxon>Eubacteriales</taxon>
        <taxon>Clostridiaceae</taxon>
        <taxon>Clostridium</taxon>
    </lineage>
</organism>
<keyword evidence="1" id="KW-0812">Transmembrane</keyword>
<evidence type="ECO:0000313" key="3">
    <source>
        <dbReference type="Proteomes" id="UP000632377"/>
    </source>
</evidence>
<reference evidence="2 3" key="1">
    <citation type="submission" date="2021-01" db="EMBL/GenBank/DDBJ databases">
        <title>Genome public.</title>
        <authorList>
            <person name="Liu C."/>
            <person name="Sun Q."/>
        </authorList>
    </citation>
    <scope>NUCLEOTIDE SEQUENCE [LARGE SCALE GENOMIC DNA]</scope>
    <source>
        <strain evidence="2 3">YIM B02515</strain>
    </source>
</reference>
<dbReference type="InterPro" id="IPR010718">
    <property type="entry name" value="DUF1294"/>
</dbReference>
<keyword evidence="1" id="KW-0472">Membrane</keyword>
<feature type="transmembrane region" description="Helical" evidence="1">
    <location>
        <begin position="63"/>
        <end position="85"/>
    </location>
</feature>
<proteinExistence type="predicted"/>
<dbReference type="EMBL" id="JAESWC010000002">
    <property type="protein sequence ID" value="MBL4935394.1"/>
    <property type="molecule type" value="Genomic_DNA"/>
</dbReference>
<feature type="transmembrane region" description="Helical" evidence="1">
    <location>
        <begin position="34"/>
        <end position="51"/>
    </location>
</feature>
<keyword evidence="1" id="KW-1133">Transmembrane helix</keyword>
<dbReference type="PIRSF" id="PIRSF002599">
    <property type="entry name" value="Cold_shock_A"/>
    <property type="match status" value="1"/>
</dbReference>
<comment type="caution">
    <text evidence="2">The sequence shown here is derived from an EMBL/GenBank/DDBJ whole genome shotgun (WGS) entry which is preliminary data.</text>
</comment>
<keyword evidence="3" id="KW-1185">Reference proteome</keyword>
<sequence>MFLYLVIINIFAVFVMYSDKKKAKKGYWRVPEQRLFIIAILFGSLGILIGMRMFNHKTRHFKFVFGIPVILIIQIYIIYRFFYYFW</sequence>
<accession>A0ABS1T7S8</accession>